<gene>
    <name evidence="2" type="ORF">IAB75_03710</name>
</gene>
<reference evidence="2" key="2">
    <citation type="journal article" date="2021" name="PeerJ">
        <title>Extensive microbial diversity within the chicken gut microbiome revealed by metagenomics and culture.</title>
        <authorList>
            <person name="Gilroy R."/>
            <person name="Ravi A."/>
            <person name="Getino M."/>
            <person name="Pursley I."/>
            <person name="Horton D.L."/>
            <person name="Alikhan N.F."/>
            <person name="Baker D."/>
            <person name="Gharbi K."/>
            <person name="Hall N."/>
            <person name="Watson M."/>
            <person name="Adriaenssens E.M."/>
            <person name="Foster-Nyarko E."/>
            <person name="Jarju S."/>
            <person name="Secka A."/>
            <person name="Antonio M."/>
            <person name="Oren A."/>
            <person name="Chaudhuri R.R."/>
            <person name="La Ragione R."/>
            <person name="Hildebrand F."/>
            <person name="Pallen M.J."/>
        </authorList>
    </citation>
    <scope>NUCLEOTIDE SEQUENCE</scope>
    <source>
        <strain evidence="2">G3-8215</strain>
    </source>
</reference>
<proteinExistence type="predicted"/>
<evidence type="ECO:0000313" key="2">
    <source>
        <dbReference type="EMBL" id="MBO8483205.1"/>
    </source>
</evidence>
<accession>A0A940IHZ2</accession>
<feature type="transmembrane region" description="Helical" evidence="1">
    <location>
        <begin position="196"/>
        <end position="215"/>
    </location>
</feature>
<keyword evidence="1" id="KW-1133">Transmembrane helix</keyword>
<comment type="caution">
    <text evidence="2">The sequence shown here is derived from an EMBL/GenBank/DDBJ whole genome shotgun (WGS) entry which is preliminary data.</text>
</comment>
<keyword evidence="1" id="KW-0812">Transmembrane</keyword>
<feature type="transmembrane region" description="Helical" evidence="1">
    <location>
        <begin position="16"/>
        <end position="33"/>
    </location>
</feature>
<protein>
    <submittedName>
        <fullName evidence="2">Uncharacterized protein</fullName>
    </submittedName>
</protein>
<name>A0A940IHZ2_9BACT</name>
<dbReference type="AlphaFoldDB" id="A0A940IHZ2"/>
<feature type="transmembrane region" description="Helical" evidence="1">
    <location>
        <begin position="139"/>
        <end position="161"/>
    </location>
</feature>
<sequence length="223" mass="26045">MIKAIFYKEWIKIRRFYPVCAVIVLGFTLFSVFRVDRVADFRGVEHIWEVLLEKDSVLIEMLQYLPLLCGILLAIVQFVPEMIQKRLKLTLHLPFPQNRMILLMLLAGAVALLLLFSIQIIIIYSYFRHILVSELTSRILLTSAPWFIAGMTAYFCTAWICLEPTWKWRIAEVLTATGLCRIYFLSQLPQAYDGMLIWLLTITAFTLMTPLLSIWRFRQGCQD</sequence>
<feature type="transmembrane region" description="Helical" evidence="1">
    <location>
        <begin position="61"/>
        <end position="79"/>
    </location>
</feature>
<organism evidence="2 3">
    <name type="scientific">Candidatus Cryptobacteroides avicola</name>
    <dbReference type="NCBI Taxonomy" id="2840757"/>
    <lineage>
        <taxon>Bacteria</taxon>
        <taxon>Pseudomonadati</taxon>
        <taxon>Bacteroidota</taxon>
        <taxon>Bacteroidia</taxon>
        <taxon>Bacteroidales</taxon>
        <taxon>Candidatus Cryptobacteroides</taxon>
    </lineage>
</organism>
<evidence type="ECO:0000256" key="1">
    <source>
        <dbReference type="SAM" id="Phobius"/>
    </source>
</evidence>
<reference evidence="2" key="1">
    <citation type="submission" date="2020-10" db="EMBL/GenBank/DDBJ databases">
        <authorList>
            <person name="Gilroy R."/>
        </authorList>
    </citation>
    <scope>NUCLEOTIDE SEQUENCE</scope>
    <source>
        <strain evidence="2">G3-8215</strain>
    </source>
</reference>
<dbReference type="Proteomes" id="UP000725002">
    <property type="component" value="Unassembled WGS sequence"/>
</dbReference>
<keyword evidence="1" id="KW-0472">Membrane</keyword>
<feature type="transmembrane region" description="Helical" evidence="1">
    <location>
        <begin position="100"/>
        <end position="127"/>
    </location>
</feature>
<dbReference type="EMBL" id="JADILV010000024">
    <property type="protein sequence ID" value="MBO8483205.1"/>
    <property type="molecule type" value="Genomic_DNA"/>
</dbReference>
<evidence type="ECO:0000313" key="3">
    <source>
        <dbReference type="Proteomes" id="UP000725002"/>
    </source>
</evidence>
<feature type="transmembrane region" description="Helical" evidence="1">
    <location>
        <begin position="168"/>
        <end position="184"/>
    </location>
</feature>